<dbReference type="EMBL" id="SDOX01000020">
    <property type="protein sequence ID" value="TFJ84152.1"/>
    <property type="molecule type" value="Genomic_DNA"/>
</dbReference>
<dbReference type="AlphaFoldDB" id="A0A4D9CXT8"/>
<protein>
    <recommendedName>
        <fullName evidence="6">DNA-directed RNA polymerase RBP11-like dimerisation domain-containing protein</fullName>
    </recommendedName>
</protein>
<evidence type="ECO:0000256" key="3">
    <source>
        <dbReference type="ARBA" id="ARBA00023163"/>
    </source>
</evidence>
<dbReference type="InterPro" id="IPR008193">
    <property type="entry name" value="RNA_pol_Rpb11_13-16kDa_CS"/>
</dbReference>
<comment type="similarity">
    <text evidence="5">Belongs to the archaeal Rpo11/eukaryotic RPB11/RPC19 RNA polymerase subunit family.</text>
</comment>
<keyword evidence="4" id="KW-0539">Nucleus</keyword>
<dbReference type="InterPro" id="IPR036603">
    <property type="entry name" value="RBP11-like"/>
</dbReference>
<dbReference type="GO" id="GO:0005665">
    <property type="term" value="C:RNA polymerase II, core complex"/>
    <property type="evidence" value="ECO:0007669"/>
    <property type="project" value="InterPro"/>
</dbReference>
<name>A0A4D9CXT8_9STRA</name>
<keyword evidence="3" id="KW-0804">Transcription</keyword>
<evidence type="ECO:0000256" key="4">
    <source>
        <dbReference type="ARBA" id="ARBA00023242"/>
    </source>
</evidence>
<comment type="subcellular location">
    <subcellularLocation>
        <location evidence="1">Nucleus</location>
    </subcellularLocation>
</comment>
<sequence length="126" mass="14723">MNEPKRADSYRLSEGEKKCEWKDSANEKMANSGTLVINKEDHTMGNLIRMQLLRDKQVKFAGYIHPHPLIHRIELRVQTLDRALSTPMQALENALSDLNQEFTGLKARFQQEVRRVQAEQADREYR</sequence>
<keyword evidence="8" id="KW-1185">Reference proteome</keyword>
<dbReference type="InterPro" id="IPR009025">
    <property type="entry name" value="RBP11-like_dimer"/>
</dbReference>
<reference evidence="7 8" key="1">
    <citation type="submission" date="2019-01" db="EMBL/GenBank/DDBJ databases">
        <title>Nuclear Genome Assembly of the Microalgal Biofuel strain Nannochloropsis salina CCMP1776.</title>
        <authorList>
            <person name="Hovde B."/>
        </authorList>
    </citation>
    <scope>NUCLEOTIDE SEQUENCE [LARGE SCALE GENOMIC DNA]</scope>
    <source>
        <strain evidence="7 8">CCMP1776</strain>
    </source>
</reference>
<evidence type="ECO:0000256" key="2">
    <source>
        <dbReference type="ARBA" id="ARBA00022478"/>
    </source>
</evidence>
<evidence type="ECO:0000313" key="8">
    <source>
        <dbReference type="Proteomes" id="UP000355283"/>
    </source>
</evidence>
<accession>A0A4D9CXT8</accession>
<dbReference type="GO" id="GO:0006366">
    <property type="term" value="P:transcription by RNA polymerase II"/>
    <property type="evidence" value="ECO:0007669"/>
    <property type="project" value="InterPro"/>
</dbReference>
<evidence type="ECO:0000259" key="6">
    <source>
        <dbReference type="Pfam" id="PF13656"/>
    </source>
</evidence>
<dbReference type="PANTHER" id="PTHR13946">
    <property type="entry name" value="DNA-DIRECTED RNA POLYMERASE I,II,III"/>
    <property type="match status" value="1"/>
</dbReference>
<gene>
    <name evidence="7" type="ORF">NSK_004624</name>
</gene>
<dbReference type="HAMAP" id="MF_00261">
    <property type="entry name" value="RNApol_arch_Rpo11"/>
    <property type="match status" value="1"/>
</dbReference>
<dbReference type="CDD" id="cd06926">
    <property type="entry name" value="RNAP_II_RPB11"/>
    <property type="match status" value="1"/>
</dbReference>
<evidence type="ECO:0000256" key="5">
    <source>
        <dbReference type="ARBA" id="ARBA00025751"/>
    </source>
</evidence>
<organism evidence="7 8">
    <name type="scientific">Nannochloropsis salina CCMP1776</name>
    <dbReference type="NCBI Taxonomy" id="1027361"/>
    <lineage>
        <taxon>Eukaryota</taxon>
        <taxon>Sar</taxon>
        <taxon>Stramenopiles</taxon>
        <taxon>Ochrophyta</taxon>
        <taxon>Eustigmatophyceae</taxon>
        <taxon>Eustigmatales</taxon>
        <taxon>Monodopsidaceae</taxon>
        <taxon>Microchloropsis</taxon>
        <taxon>Microchloropsis salina</taxon>
    </lineage>
</organism>
<dbReference type="Proteomes" id="UP000355283">
    <property type="component" value="Unassembled WGS sequence"/>
</dbReference>
<dbReference type="GO" id="GO:0003677">
    <property type="term" value="F:DNA binding"/>
    <property type="evidence" value="ECO:0007669"/>
    <property type="project" value="InterPro"/>
</dbReference>
<dbReference type="Pfam" id="PF13656">
    <property type="entry name" value="RNA_pol_L_2"/>
    <property type="match status" value="1"/>
</dbReference>
<feature type="domain" description="DNA-directed RNA polymerase RBP11-like dimerisation" evidence="6">
    <location>
        <begin position="34"/>
        <end position="106"/>
    </location>
</feature>
<dbReference type="InterPro" id="IPR022905">
    <property type="entry name" value="Rpo11-like"/>
</dbReference>
<keyword evidence="2" id="KW-0240">DNA-directed RNA polymerase</keyword>
<dbReference type="GO" id="GO:0003899">
    <property type="term" value="F:DNA-directed RNA polymerase activity"/>
    <property type="evidence" value="ECO:0007669"/>
    <property type="project" value="InterPro"/>
</dbReference>
<dbReference type="Gene3D" id="3.30.1360.10">
    <property type="entry name" value="RNA polymerase, RBP11-like subunit"/>
    <property type="match status" value="1"/>
</dbReference>
<dbReference type="GO" id="GO:0046983">
    <property type="term" value="F:protein dimerization activity"/>
    <property type="evidence" value="ECO:0007669"/>
    <property type="project" value="InterPro"/>
</dbReference>
<dbReference type="PANTHER" id="PTHR13946:SF16">
    <property type="entry name" value="DNA-DIRECTED RNA POLYMERASE II SUBUNIT RPB11"/>
    <property type="match status" value="1"/>
</dbReference>
<dbReference type="PROSITE" id="PS01154">
    <property type="entry name" value="RNA_POL_L_13KD"/>
    <property type="match status" value="1"/>
</dbReference>
<dbReference type="OrthoDB" id="10248581at2759"/>
<evidence type="ECO:0000256" key="1">
    <source>
        <dbReference type="ARBA" id="ARBA00004123"/>
    </source>
</evidence>
<evidence type="ECO:0000313" key="7">
    <source>
        <dbReference type="EMBL" id="TFJ84152.1"/>
    </source>
</evidence>
<proteinExistence type="inferred from homology"/>
<dbReference type="InterPro" id="IPR037685">
    <property type="entry name" value="RBP11"/>
</dbReference>
<comment type="caution">
    <text evidence="7">The sequence shown here is derived from an EMBL/GenBank/DDBJ whole genome shotgun (WGS) entry which is preliminary data.</text>
</comment>
<dbReference type="SUPFAM" id="SSF55257">
    <property type="entry name" value="RBP11-like subunits of RNA polymerase"/>
    <property type="match status" value="1"/>
</dbReference>